<gene>
    <name evidence="2" type="ORF">DPMN_178689</name>
</gene>
<sequence length="77" mass="8930">MDTVAKDTSEDVERIEKIEHEGIGIEGARRRISDLERDNNKLREDINYMQSQSLINNLIFDNIPIKPNETPTKCEKT</sequence>
<dbReference type="AlphaFoldDB" id="A0A9D4EB34"/>
<feature type="coiled-coil region" evidence="1">
    <location>
        <begin position="25"/>
        <end position="52"/>
    </location>
</feature>
<comment type="caution">
    <text evidence="2">The sequence shown here is derived from an EMBL/GenBank/DDBJ whole genome shotgun (WGS) entry which is preliminary data.</text>
</comment>
<keyword evidence="3" id="KW-1185">Reference proteome</keyword>
<accession>A0A9D4EB34</accession>
<dbReference type="Proteomes" id="UP000828390">
    <property type="component" value="Unassembled WGS sequence"/>
</dbReference>
<proteinExistence type="predicted"/>
<protein>
    <submittedName>
        <fullName evidence="2">Uncharacterized protein</fullName>
    </submittedName>
</protein>
<evidence type="ECO:0000313" key="2">
    <source>
        <dbReference type="EMBL" id="KAH3777249.1"/>
    </source>
</evidence>
<reference evidence="2" key="2">
    <citation type="submission" date="2020-11" db="EMBL/GenBank/DDBJ databases">
        <authorList>
            <person name="McCartney M.A."/>
            <person name="Auch B."/>
            <person name="Kono T."/>
            <person name="Mallez S."/>
            <person name="Becker A."/>
            <person name="Gohl D.M."/>
            <person name="Silverstein K.A.T."/>
            <person name="Koren S."/>
            <person name="Bechman K.B."/>
            <person name="Herman A."/>
            <person name="Abrahante J.E."/>
            <person name="Garbe J."/>
        </authorList>
    </citation>
    <scope>NUCLEOTIDE SEQUENCE</scope>
    <source>
        <strain evidence="2">Duluth1</strain>
        <tissue evidence="2">Whole animal</tissue>
    </source>
</reference>
<evidence type="ECO:0000313" key="3">
    <source>
        <dbReference type="Proteomes" id="UP000828390"/>
    </source>
</evidence>
<reference evidence="2" key="1">
    <citation type="journal article" date="2019" name="bioRxiv">
        <title>The Genome of the Zebra Mussel, Dreissena polymorpha: A Resource for Invasive Species Research.</title>
        <authorList>
            <person name="McCartney M.A."/>
            <person name="Auch B."/>
            <person name="Kono T."/>
            <person name="Mallez S."/>
            <person name="Zhang Y."/>
            <person name="Obille A."/>
            <person name="Becker A."/>
            <person name="Abrahante J.E."/>
            <person name="Garbe J."/>
            <person name="Badalamenti J.P."/>
            <person name="Herman A."/>
            <person name="Mangelson H."/>
            <person name="Liachko I."/>
            <person name="Sullivan S."/>
            <person name="Sone E.D."/>
            <person name="Koren S."/>
            <person name="Silverstein K.A.T."/>
            <person name="Beckman K.B."/>
            <person name="Gohl D.M."/>
        </authorList>
    </citation>
    <scope>NUCLEOTIDE SEQUENCE</scope>
    <source>
        <strain evidence="2">Duluth1</strain>
        <tissue evidence="2">Whole animal</tissue>
    </source>
</reference>
<dbReference type="EMBL" id="JAIWYP010000009">
    <property type="protein sequence ID" value="KAH3777249.1"/>
    <property type="molecule type" value="Genomic_DNA"/>
</dbReference>
<evidence type="ECO:0000256" key="1">
    <source>
        <dbReference type="SAM" id="Coils"/>
    </source>
</evidence>
<organism evidence="2 3">
    <name type="scientific">Dreissena polymorpha</name>
    <name type="common">Zebra mussel</name>
    <name type="synonym">Mytilus polymorpha</name>
    <dbReference type="NCBI Taxonomy" id="45954"/>
    <lineage>
        <taxon>Eukaryota</taxon>
        <taxon>Metazoa</taxon>
        <taxon>Spiralia</taxon>
        <taxon>Lophotrochozoa</taxon>
        <taxon>Mollusca</taxon>
        <taxon>Bivalvia</taxon>
        <taxon>Autobranchia</taxon>
        <taxon>Heteroconchia</taxon>
        <taxon>Euheterodonta</taxon>
        <taxon>Imparidentia</taxon>
        <taxon>Neoheterodontei</taxon>
        <taxon>Myida</taxon>
        <taxon>Dreissenoidea</taxon>
        <taxon>Dreissenidae</taxon>
        <taxon>Dreissena</taxon>
    </lineage>
</organism>
<name>A0A9D4EB34_DREPO</name>
<keyword evidence="1" id="KW-0175">Coiled coil</keyword>